<proteinExistence type="predicted"/>
<dbReference type="AlphaFoldDB" id="A0A382UU79"/>
<dbReference type="SUPFAM" id="SSF54523">
    <property type="entry name" value="Pili subunits"/>
    <property type="match status" value="1"/>
</dbReference>
<reference evidence="1" key="1">
    <citation type="submission" date="2018-05" db="EMBL/GenBank/DDBJ databases">
        <authorList>
            <person name="Lanie J.A."/>
            <person name="Ng W.-L."/>
            <person name="Kazmierczak K.M."/>
            <person name="Andrzejewski T.M."/>
            <person name="Davidsen T.M."/>
            <person name="Wayne K.J."/>
            <person name="Tettelin H."/>
            <person name="Glass J.I."/>
            <person name="Rusch D."/>
            <person name="Podicherti R."/>
            <person name="Tsui H.-C.T."/>
            <person name="Winkler M.E."/>
        </authorList>
    </citation>
    <scope>NUCLEOTIDE SEQUENCE</scope>
</reference>
<dbReference type="Gene3D" id="3.30.700.10">
    <property type="entry name" value="Glycoprotein, Type 4 Pilin"/>
    <property type="match status" value="1"/>
</dbReference>
<dbReference type="InterPro" id="IPR045584">
    <property type="entry name" value="Pilin-like"/>
</dbReference>
<name>A0A382UU79_9ZZZZ</name>
<protein>
    <recommendedName>
        <fullName evidence="2">Type II secretion system protein GspG C-terminal domain-containing protein</fullName>
    </recommendedName>
</protein>
<sequence length="157" mass="17477">MELMIVIVIIGILAAGSLIVFGDKGEKAKIAVSKTNYKSLIKYVRMELFQCNSGMIDYAFLPPGASKGSYKCPITASQTAASLINNSCRVGAMSEFKNPYDPKQRACRLDISYKNDSDVGYFNWSEKNGYQHRYSACWEKPCSNPNNHTIIIVDVTK</sequence>
<evidence type="ECO:0000313" key="1">
    <source>
        <dbReference type="EMBL" id="SVD37238.1"/>
    </source>
</evidence>
<accession>A0A382UU79</accession>
<organism evidence="1">
    <name type="scientific">marine metagenome</name>
    <dbReference type="NCBI Taxonomy" id="408172"/>
    <lineage>
        <taxon>unclassified sequences</taxon>
        <taxon>metagenomes</taxon>
        <taxon>ecological metagenomes</taxon>
    </lineage>
</organism>
<gene>
    <name evidence="1" type="ORF">METZ01_LOCUS390092</name>
</gene>
<dbReference type="EMBL" id="UINC01146484">
    <property type="protein sequence ID" value="SVD37238.1"/>
    <property type="molecule type" value="Genomic_DNA"/>
</dbReference>
<evidence type="ECO:0008006" key="2">
    <source>
        <dbReference type="Google" id="ProtNLM"/>
    </source>
</evidence>